<keyword evidence="4 5" id="KW-0539">Nucleus</keyword>
<feature type="compositionally biased region" description="Low complexity" evidence="6">
    <location>
        <begin position="254"/>
        <end position="269"/>
    </location>
</feature>
<reference evidence="8 9" key="1">
    <citation type="submission" date="2015-10" db="EMBL/GenBank/DDBJ databases">
        <title>Full genome of DAOMC 229536 Phialocephala scopiformis, a fungal endophyte of spruce producing the potent anti-insectan compound rugulosin.</title>
        <authorList>
            <consortium name="DOE Joint Genome Institute"/>
            <person name="Walker A.K."/>
            <person name="Frasz S.L."/>
            <person name="Seifert K.A."/>
            <person name="Miller J.D."/>
            <person name="Mondo S.J."/>
            <person name="Labutti K."/>
            <person name="Lipzen A."/>
            <person name="Dockter R."/>
            <person name="Kennedy M."/>
            <person name="Grigoriev I.V."/>
            <person name="Spatafora J.W."/>
        </authorList>
    </citation>
    <scope>NUCLEOTIDE SEQUENCE [LARGE SCALE GENOMIC DNA]</scope>
    <source>
        <strain evidence="8 9">CBS 120377</strain>
    </source>
</reference>
<dbReference type="Proteomes" id="UP000070700">
    <property type="component" value="Unassembled WGS sequence"/>
</dbReference>
<organism evidence="8 9">
    <name type="scientific">Mollisia scopiformis</name>
    <name type="common">Conifer needle endophyte fungus</name>
    <name type="synonym">Phialocephala scopiformis</name>
    <dbReference type="NCBI Taxonomy" id="149040"/>
    <lineage>
        <taxon>Eukaryota</taxon>
        <taxon>Fungi</taxon>
        <taxon>Dikarya</taxon>
        <taxon>Ascomycota</taxon>
        <taxon>Pezizomycotina</taxon>
        <taxon>Leotiomycetes</taxon>
        <taxon>Helotiales</taxon>
        <taxon>Mollisiaceae</taxon>
        <taxon>Mollisia</taxon>
    </lineage>
</organism>
<dbReference type="GO" id="GO:0045895">
    <property type="term" value="P:positive regulation of mating-type specific transcription, DNA-templated"/>
    <property type="evidence" value="ECO:0007669"/>
    <property type="project" value="InterPro"/>
</dbReference>
<feature type="compositionally biased region" description="Low complexity" evidence="6">
    <location>
        <begin position="279"/>
        <end position="292"/>
    </location>
</feature>
<sequence>MSASASVPPPMQHDEYIEYHHHHHHRPPPPPPSSSSDGGGGGRHSRRVVVVVPPPPPPPPPRTRKALNSWMAFRAYYRSIFAPFKMQQKDASRHLTVLWRRDPFKARWAVIAAAYSRIRDQVGKPDAPLSGYLAIVCPRMGIVDSERYLRSSNNKLNYWAAAGAAASACRRQVMKKKDDDDGLVVWQQQQQHQELDPARWFTATFDHHHHHHDTLYSSMLTSIDDIVEFCASLGYISRTSFVALQRAHHLANGSSSNNRSSSPNPSSSNARQGLLVSGPPTTTTTLAAVPPNSAAPPSTLGIAPAAIVMHPAVSGSFLGVNSIPISQNLPLQQPWTGNMSEVYFPAVGSADFERAGLSSAPQRLGED</sequence>
<evidence type="ECO:0000313" key="8">
    <source>
        <dbReference type="EMBL" id="KUJ06233.1"/>
    </source>
</evidence>
<feature type="compositionally biased region" description="Pro residues" evidence="6">
    <location>
        <begin position="52"/>
        <end position="61"/>
    </location>
</feature>
<feature type="region of interest" description="Disordered" evidence="6">
    <location>
        <begin position="1"/>
        <end position="65"/>
    </location>
</feature>
<feature type="domain" description="Alpha box" evidence="7">
    <location>
        <begin position="62"/>
        <end position="119"/>
    </location>
</feature>
<evidence type="ECO:0000259" key="7">
    <source>
        <dbReference type="PROSITE" id="PS51325"/>
    </source>
</evidence>
<evidence type="ECO:0000256" key="6">
    <source>
        <dbReference type="SAM" id="MobiDB-lite"/>
    </source>
</evidence>
<dbReference type="GeneID" id="28831562"/>
<name>A0A132B1X1_MOLSC</name>
<keyword evidence="1 5" id="KW-0805">Transcription regulation</keyword>
<dbReference type="InterPro" id="IPR006856">
    <property type="entry name" value="MATalpha_HMGbox"/>
</dbReference>
<dbReference type="GO" id="GO:0008301">
    <property type="term" value="F:DNA binding, bending"/>
    <property type="evidence" value="ECO:0007669"/>
    <property type="project" value="InterPro"/>
</dbReference>
<dbReference type="KEGG" id="psco:LY89DRAFT_769833"/>
<dbReference type="EMBL" id="KQ947450">
    <property type="protein sequence ID" value="KUJ06233.1"/>
    <property type="molecule type" value="Genomic_DNA"/>
</dbReference>
<gene>
    <name evidence="8" type="ORF">LY89DRAFT_769833</name>
</gene>
<keyword evidence="2 5" id="KW-0238">DNA-binding</keyword>
<dbReference type="RefSeq" id="XP_018060588.1">
    <property type="nucleotide sequence ID" value="XM_018221836.1"/>
</dbReference>
<keyword evidence="9" id="KW-1185">Reference proteome</keyword>
<comment type="subcellular location">
    <subcellularLocation>
        <location evidence="5">Nucleus</location>
    </subcellularLocation>
</comment>
<dbReference type="PROSITE" id="PS51325">
    <property type="entry name" value="ALPHA_BOX"/>
    <property type="match status" value="1"/>
</dbReference>
<protein>
    <recommendedName>
        <fullName evidence="7">Alpha box domain-containing protein</fullName>
    </recommendedName>
</protein>
<evidence type="ECO:0000256" key="1">
    <source>
        <dbReference type="ARBA" id="ARBA00023015"/>
    </source>
</evidence>
<dbReference type="AlphaFoldDB" id="A0A132B1X1"/>
<comment type="similarity">
    <text evidence="5">Belongs to the MATALPHA1 family.</text>
</comment>
<dbReference type="OrthoDB" id="5398665at2759"/>
<feature type="region of interest" description="Disordered" evidence="6">
    <location>
        <begin position="252"/>
        <end position="292"/>
    </location>
</feature>
<evidence type="ECO:0000256" key="4">
    <source>
        <dbReference type="ARBA" id="ARBA00023242"/>
    </source>
</evidence>
<accession>A0A132B1X1</accession>
<dbReference type="GO" id="GO:0005634">
    <property type="term" value="C:nucleus"/>
    <property type="evidence" value="ECO:0007669"/>
    <property type="project" value="UniProtKB-SubCell"/>
</dbReference>
<evidence type="ECO:0000256" key="5">
    <source>
        <dbReference type="RuleBase" id="RU003516"/>
    </source>
</evidence>
<proteinExistence type="inferred from homology"/>
<dbReference type="InParanoid" id="A0A132B1X1"/>
<evidence type="ECO:0000313" key="9">
    <source>
        <dbReference type="Proteomes" id="UP000070700"/>
    </source>
</evidence>
<dbReference type="Pfam" id="PF04769">
    <property type="entry name" value="MATalpha_HMGbox"/>
    <property type="match status" value="1"/>
</dbReference>
<evidence type="ECO:0000256" key="3">
    <source>
        <dbReference type="ARBA" id="ARBA00023163"/>
    </source>
</evidence>
<keyword evidence="3 5" id="KW-0804">Transcription</keyword>
<evidence type="ECO:0000256" key="2">
    <source>
        <dbReference type="ARBA" id="ARBA00023125"/>
    </source>
</evidence>